<feature type="region of interest" description="Disordered" evidence="1">
    <location>
        <begin position="790"/>
        <end position="826"/>
    </location>
</feature>
<feature type="compositionally biased region" description="Gly residues" evidence="1">
    <location>
        <begin position="279"/>
        <end position="292"/>
    </location>
</feature>
<evidence type="ECO:0000256" key="1">
    <source>
        <dbReference type="SAM" id="MobiDB-lite"/>
    </source>
</evidence>
<reference evidence="2" key="1">
    <citation type="journal article" date="2020" name="bioRxiv">
        <title>Comparative genomics of Chlamydomonas.</title>
        <authorList>
            <person name="Craig R.J."/>
            <person name="Hasan A.R."/>
            <person name="Ness R.W."/>
            <person name="Keightley P.D."/>
        </authorList>
    </citation>
    <scope>NUCLEOTIDE SEQUENCE</scope>
    <source>
        <strain evidence="2">CCAP 11/173</strain>
    </source>
</reference>
<organism evidence="2 3">
    <name type="scientific">Chlamydomonas schloesseri</name>
    <dbReference type="NCBI Taxonomy" id="2026947"/>
    <lineage>
        <taxon>Eukaryota</taxon>
        <taxon>Viridiplantae</taxon>
        <taxon>Chlorophyta</taxon>
        <taxon>core chlorophytes</taxon>
        <taxon>Chlorophyceae</taxon>
        <taxon>CS clade</taxon>
        <taxon>Chlamydomonadales</taxon>
        <taxon>Chlamydomonadaceae</taxon>
        <taxon>Chlamydomonas</taxon>
    </lineage>
</organism>
<protein>
    <submittedName>
        <fullName evidence="2">Uncharacterized protein</fullName>
    </submittedName>
</protein>
<feature type="compositionally biased region" description="Basic and acidic residues" evidence="1">
    <location>
        <begin position="814"/>
        <end position="823"/>
    </location>
</feature>
<feature type="region of interest" description="Disordered" evidence="1">
    <location>
        <begin position="361"/>
        <end position="420"/>
    </location>
</feature>
<feature type="compositionally biased region" description="Polar residues" evidence="1">
    <location>
        <begin position="735"/>
        <end position="751"/>
    </location>
</feature>
<feature type="compositionally biased region" description="Low complexity" evidence="1">
    <location>
        <begin position="398"/>
        <end position="420"/>
    </location>
</feature>
<feature type="compositionally biased region" description="Basic and acidic residues" evidence="1">
    <location>
        <begin position="94"/>
        <end position="103"/>
    </location>
</feature>
<evidence type="ECO:0000313" key="3">
    <source>
        <dbReference type="Proteomes" id="UP000613740"/>
    </source>
</evidence>
<comment type="caution">
    <text evidence="2">The sequence shown here is derived from an EMBL/GenBank/DDBJ whole genome shotgun (WGS) entry which is preliminary data.</text>
</comment>
<accession>A0A835VYQ6</accession>
<feature type="compositionally biased region" description="Low complexity" evidence="1">
    <location>
        <begin position="293"/>
        <end position="302"/>
    </location>
</feature>
<feature type="compositionally biased region" description="Pro residues" evidence="1">
    <location>
        <begin position="187"/>
        <end position="196"/>
    </location>
</feature>
<feature type="compositionally biased region" description="Pro residues" evidence="1">
    <location>
        <begin position="896"/>
        <end position="907"/>
    </location>
</feature>
<feature type="region of interest" description="Disordered" evidence="1">
    <location>
        <begin position="895"/>
        <end position="927"/>
    </location>
</feature>
<sequence>MEQLSGLVGVELEISPSASSALAPAAAGEAQADPQLMQLADDADSLMNSSLRKTSSIEVFMLDALDSGPDSPPKTARKRRAGSANDETQPGPDQRVECVDDSGRGTTPEPEPDKLAPTARSRPASPSPSSSPPRQRPRLKPPPPHLDVGNLPAVDGIGVAPDGGCGVGEKLQDPVLPAPAAAAPAPAFEPPPPPAPQVDATPTIFTPPPPDDLTSKDKTLSPSKDKTLSESRTNVILQQAKAHEKLAGERIIVAVNIATATATNLRATASSAGASSNPGKGGGAPPRRGGTGATAATAKPPARLSPAVTLMLADAAQRKAAAAASTDNAKPSAHTTIQVDHHVTACQVFNLMGKCAFRAAAAARKPQQRRRADAAAGGAGSGEATGRGCVGDHAGGTAQVAQQQDQEQRAVAPAAEAPQPQPAGAVVAAVVGAGDLAMQAAVADPLSPGPFADVETTTAALAAPPALRPLQPWPAPSIPPPSSAPLDPVPGWAFTTCPAAPASCPPATTIRPAGALAGGTPAHGGALPQQWLPVGGIAGFFSGQTKLPTITTAVVTDTATPPAGTAGTFNGNASSANPNVPAGAVPADGVVINAPCYKPGGVLTPTAGGATVQATAGAPLLPCPCPGNAHAAGTLAPGPGPGLPCDATTTSYCASTAVAPANTAAITTAAAAAAAIAADTDFGGCGVGAVGTCGDDVPMPDSAPPLLPPPPQQLSDLERMRLIHDAFSLDASPGRSPTTTAKPCPNTATATTPDFGLADTVMSEADARADGAWADCDDAFLGGGVLTGNKGGAGDARRVSRVSRAGGGGGGFKGGEDGERQEPDEPGQLVQVPAHLLPPSDSEVVVAGRVVQPLPLQQQQQQLVAAAVAPAGMDPPVAAAAEAVGEADGRITVTLKPPPLPLPPPQKQQPERQPRLQEHHHHHANPRLNKTVPMAGALLAQQERHNEGDSCLLTRTQQHPHPLLARAALPDGACATGAAAAAAMLNGELAAHTVRDPHAQVAMDAAYDLTTAAKGDARGVHECDANPHANNDFDAWLRSILNEDEVGCYV</sequence>
<dbReference type="Proteomes" id="UP000613740">
    <property type="component" value="Unassembled WGS sequence"/>
</dbReference>
<dbReference type="AlphaFoldDB" id="A0A835VYQ6"/>
<feature type="region of interest" description="Disordered" evidence="1">
    <location>
        <begin position="729"/>
        <end position="751"/>
    </location>
</feature>
<feature type="compositionally biased region" description="Gly residues" evidence="1">
    <location>
        <begin position="377"/>
        <end position="389"/>
    </location>
</feature>
<feature type="region of interest" description="Disordered" evidence="1">
    <location>
        <begin position="268"/>
        <end position="302"/>
    </location>
</feature>
<dbReference type="EMBL" id="JAEHOD010000082">
    <property type="protein sequence ID" value="KAG2429941.1"/>
    <property type="molecule type" value="Genomic_DNA"/>
</dbReference>
<gene>
    <name evidence="2" type="ORF">HYH02_013892</name>
</gene>
<feature type="compositionally biased region" description="Basic and acidic residues" evidence="1">
    <location>
        <begin position="213"/>
        <end position="229"/>
    </location>
</feature>
<evidence type="ECO:0000313" key="2">
    <source>
        <dbReference type="EMBL" id="KAG2429941.1"/>
    </source>
</evidence>
<name>A0A835VYQ6_9CHLO</name>
<keyword evidence="3" id="KW-1185">Reference proteome</keyword>
<proteinExistence type="predicted"/>
<feature type="region of interest" description="Disordered" evidence="1">
    <location>
        <begin position="63"/>
        <end position="231"/>
    </location>
</feature>